<sequence length="417" mass="44186">MQLKNFTLVCLALCSAAAIAFAQDPHPSCEGDRYRADIFDDVVVTTNIQFGENTTIAGNTQALFMDVYEPAGDEAESRPAVVMAFGGAFVAGERQDLDGLCRSLARKGYVAATIDYRLFDFLLPLDSNQMHDVVVKAIGDMKASIRYLRQDAATDNLFRIDTSLIFAGGISAGAITAAHVAHLDAEDDIPGYLANIIENNGGMEGNSSDNYQYSSAVAGLVNYSGALKQSAFIDENDPPQFSVHDEGDDVVVYNKGLVSAGPIVFVYLEGSLAMHNRALEAGVSSELMTIPGGGHVSYFTNNAAQYEAEVEERTAHFLANQVCGLVNGLAEAASPFPGKAFPNPATSGSGLHAVLPPSAGEGQLVLRNIQGQPLFQVAARGGQAIELPAQTLPAGMYLLEWAPSGGGQFAAQRIIIR</sequence>
<feature type="chain" id="PRO_5023064877" evidence="2">
    <location>
        <begin position="23"/>
        <end position="417"/>
    </location>
</feature>
<dbReference type="OrthoDB" id="9777975at2"/>
<dbReference type="RefSeq" id="WP_147166885.1">
    <property type="nucleotide sequence ID" value="NZ_VOOR01000012.1"/>
</dbReference>
<feature type="domain" description="BD-FAE-like" evidence="3">
    <location>
        <begin position="65"/>
        <end position="224"/>
    </location>
</feature>
<feature type="signal peptide" evidence="2">
    <location>
        <begin position="1"/>
        <end position="22"/>
    </location>
</feature>
<dbReference type="InterPro" id="IPR049492">
    <property type="entry name" value="BD-FAE-like_dom"/>
</dbReference>
<keyword evidence="2" id="KW-0732">Signal</keyword>
<evidence type="ECO:0000256" key="2">
    <source>
        <dbReference type="SAM" id="SignalP"/>
    </source>
</evidence>
<evidence type="ECO:0000259" key="3">
    <source>
        <dbReference type="Pfam" id="PF20434"/>
    </source>
</evidence>
<evidence type="ECO:0000313" key="5">
    <source>
        <dbReference type="Proteomes" id="UP000321580"/>
    </source>
</evidence>
<evidence type="ECO:0000256" key="1">
    <source>
        <dbReference type="ARBA" id="ARBA00022801"/>
    </source>
</evidence>
<dbReference type="InterPro" id="IPR029058">
    <property type="entry name" value="AB_hydrolase_fold"/>
</dbReference>
<dbReference type="AlphaFoldDB" id="A0A5C6RPE0"/>
<dbReference type="EMBL" id="VOOR01000012">
    <property type="protein sequence ID" value="TXB64186.1"/>
    <property type="molecule type" value="Genomic_DNA"/>
</dbReference>
<dbReference type="Proteomes" id="UP000321580">
    <property type="component" value="Unassembled WGS sequence"/>
</dbReference>
<gene>
    <name evidence="4" type="ORF">FRY97_07795</name>
</gene>
<name>A0A5C6RPE0_9BACT</name>
<keyword evidence="1" id="KW-0378">Hydrolase</keyword>
<dbReference type="Gene3D" id="3.40.50.1820">
    <property type="entry name" value="alpha/beta hydrolase"/>
    <property type="match status" value="1"/>
</dbReference>
<accession>A0A5C6RPE0</accession>
<dbReference type="SUPFAM" id="SSF53474">
    <property type="entry name" value="alpha/beta-Hydrolases"/>
    <property type="match status" value="1"/>
</dbReference>
<evidence type="ECO:0000313" key="4">
    <source>
        <dbReference type="EMBL" id="TXB64186.1"/>
    </source>
</evidence>
<protein>
    <submittedName>
        <fullName evidence="4">T9SS type A sorting domain-containing protein</fullName>
    </submittedName>
</protein>
<dbReference type="Pfam" id="PF20434">
    <property type="entry name" value="BD-FAE"/>
    <property type="match status" value="1"/>
</dbReference>
<dbReference type="InterPro" id="IPR050300">
    <property type="entry name" value="GDXG_lipolytic_enzyme"/>
</dbReference>
<comment type="caution">
    <text evidence="4">The sequence shown here is derived from an EMBL/GenBank/DDBJ whole genome shotgun (WGS) entry which is preliminary data.</text>
</comment>
<reference evidence="4 5" key="1">
    <citation type="submission" date="2019-08" db="EMBL/GenBank/DDBJ databases">
        <title>Genome of Phaeodactylibacter luteus.</title>
        <authorList>
            <person name="Bowman J.P."/>
        </authorList>
    </citation>
    <scope>NUCLEOTIDE SEQUENCE [LARGE SCALE GENOMIC DNA]</scope>
    <source>
        <strain evidence="4 5">KCTC 42180</strain>
    </source>
</reference>
<dbReference type="PANTHER" id="PTHR48081">
    <property type="entry name" value="AB HYDROLASE SUPERFAMILY PROTEIN C4A8.06C"/>
    <property type="match status" value="1"/>
</dbReference>
<proteinExistence type="predicted"/>
<dbReference type="InterPro" id="IPR026444">
    <property type="entry name" value="Secre_tail"/>
</dbReference>
<dbReference type="GO" id="GO:0016787">
    <property type="term" value="F:hydrolase activity"/>
    <property type="evidence" value="ECO:0007669"/>
    <property type="project" value="UniProtKB-KW"/>
</dbReference>
<keyword evidence="5" id="KW-1185">Reference proteome</keyword>
<organism evidence="4 5">
    <name type="scientific">Phaeodactylibacter luteus</name>
    <dbReference type="NCBI Taxonomy" id="1564516"/>
    <lineage>
        <taxon>Bacteria</taxon>
        <taxon>Pseudomonadati</taxon>
        <taxon>Bacteroidota</taxon>
        <taxon>Saprospiria</taxon>
        <taxon>Saprospirales</taxon>
        <taxon>Haliscomenobacteraceae</taxon>
        <taxon>Phaeodactylibacter</taxon>
    </lineage>
</organism>
<dbReference type="NCBIfam" id="TIGR04183">
    <property type="entry name" value="Por_Secre_tail"/>
    <property type="match status" value="1"/>
</dbReference>